<keyword evidence="2" id="KW-0677">Repeat</keyword>
<dbReference type="SMART" id="SM00054">
    <property type="entry name" value="EFh"/>
    <property type="match status" value="2"/>
</dbReference>
<dbReference type="Pfam" id="PF13499">
    <property type="entry name" value="EF-hand_7"/>
    <property type="match status" value="1"/>
</dbReference>
<feature type="domain" description="EF-hand" evidence="5">
    <location>
        <begin position="98"/>
        <end position="133"/>
    </location>
</feature>
<feature type="signal peptide" evidence="4">
    <location>
        <begin position="1"/>
        <end position="18"/>
    </location>
</feature>
<dbReference type="InParanoid" id="A0A7F5R467"/>
<dbReference type="GeneID" id="108734992"/>
<reference evidence="7" key="1">
    <citation type="submission" date="2025-08" db="UniProtKB">
        <authorList>
            <consortium name="RefSeq"/>
        </authorList>
    </citation>
    <scope>IDENTIFICATION</scope>
    <source>
        <tissue evidence="7">Entire body</tissue>
    </source>
</reference>
<keyword evidence="4" id="KW-0732">Signal</keyword>
<dbReference type="OrthoDB" id="444540at2759"/>
<feature type="domain" description="EF-hand" evidence="5">
    <location>
        <begin position="62"/>
        <end position="97"/>
    </location>
</feature>
<dbReference type="InterPro" id="IPR011992">
    <property type="entry name" value="EF-hand-dom_pair"/>
</dbReference>
<evidence type="ECO:0000256" key="1">
    <source>
        <dbReference type="ARBA" id="ARBA00022723"/>
    </source>
</evidence>
<evidence type="ECO:0000313" key="6">
    <source>
        <dbReference type="Proteomes" id="UP000192223"/>
    </source>
</evidence>
<keyword evidence="1" id="KW-0479">Metal-binding</keyword>
<dbReference type="KEGG" id="apln:108734992"/>
<dbReference type="InterPro" id="IPR051581">
    <property type="entry name" value="Ca-bind"/>
</dbReference>
<dbReference type="FunCoup" id="A0A7F5R467">
    <property type="interactions" value="31"/>
</dbReference>
<evidence type="ECO:0000256" key="4">
    <source>
        <dbReference type="SAM" id="SignalP"/>
    </source>
</evidence>
<protein>
    <submittedName>
        <fullName evidence="7">Calcyphosin-like protein</fullName>
    </submittedName>
</protein>
<dbReference type="AlphaFoldDB" id="A0A7F5R467"/>
<proteinExistence type="predicted"/>
<sequence length="207" mass="23575">MIAAFAFSTILLTHSVMSETQNLDLSKEEELIKGSVNRLEAQGANMDPVERIRLLCLSRGVNGILSLGRMFRRMDEDGNKQLNSREFTDGLREAGLKITDAEAKDVFNKFDQDQSGGVNLDEFFIAIRVINYAFKKDVYTAKKHPDFIAGKKTEDEILTKFLGNFEQDASRDGRVTKEEFLNYYSGISVLVDNDDYFLEMIRNAYKL</sequence>
<gene>
    <name evidence="7" type="primary">LOC108734992</name>
</gene>
<dbReference type="PANTHER" id="PTHR34524">
    <property type="entry name" value="CALCYPHOSIN"/>
    <property type="match status" value="1"/>
</dbReference>
<dbReference type="InterPro" id="IPR018247">
    <property type="entry name" value="EF_Hand_1_Ca_BS"/>
</dbReference>
<dbReference type="RefSeq" id="XP_025830582.1">
    <property type="nucleotide sequence ID" value="XM_025974797.1"/>
</dbReference>
<dbReference type="GO" id="GO:0005509">
    <property type="term" value="F:calcium ion binding"/>
    <property type="evidence" value="ECO:0007669"/>
    <property type="project" value="InterPro"/>
</dbReference>
<dbReference type="CDD" id="cd00051">
    <property type="entry name" value="EFh"/>
    <property type="match status" value="1"/>
</dbReference>
<dbReference type="PROSITE" id="PS00018">
    <property type="entry name" value="EF_HAND_1"/>
    <property type="match status" value="2"/>
</dbReference>
<feature type="chain" id="PRO_5028951400" evidence="4">
    <location>
        <begin position="19"/>
        <end position="207"/>
    </location>
</feature>
<dbReference type="InterPro" id="IPR002048">
    <property type="entry name" value="EF_hand_dom"/>
</dbReference>
<evidence type="ECO:0000259" key="5">
    <source>
        <dbReference type="PROSITE" id="PS50222"/>
    </source>
</evidence>
<evidence type="ECO:0000256" key="3">
    <source>
        <dbReference type="ARBA" id="ARBA00022837"/>
    </source>
</evidence>
<keyword evidence="6" id="KW-1185">Reference proteome</keyword>
<dbReference type="PANTHER" id="PTHR34524:SF6">
    <property type="entry name" value="CALCYPHOSINE LIKE"/>
    <property type="match status" value="1"/>
</dbReference>
<evidence type="ECO:0000313" key="7">
    <source>
        <dbReference type="RefSeq" id="XP_025830582.1"/>
    </source>
</evidence>
<dbReference type="Gene3D" id="1.10.238.10">
    <property type="entry name" value="EF-hand"/>
    <property type="match status" value="1"/>
</dbReference>
<organism evidence="6 7">
    <name type="scientific">Agrilus planipennis</name>
    <name type="common">Emerald ash borer</name>
    <name type="synonym">Agrilus marcopoli</name>
    <dbReference type="NCBI Taxonomy" id="224129"/>
    <lineage>
        <taxon>Eukaryota</taxon>
        <taxon>Metazoa</taxon>
        <taxon>Ecdysozoa</taxon>
        <taxon>Arthropoda</taxon>
        <taxon>Hexapoda</taxon>
        <taxon>Insecta</taxon>
        <taxon>Pterygota</taxon>
        <taxon>Neoptera</taxon>
        <taxon>Endopterygota</taxon>
        <taxon>Coleoptera</taxon>
        <taxon>Polyphaga</taxon>
        <taxon>Elateriformia</taxon>
        <taxon>Buprestoidea</taxon>
        <taxon>Buprestidae</taxon>
        <taxon>Agrilinae</taxon>
        <taxon>Agrilus</taxon>
    </lineage>
</organism>
<keyword evidence="3" id="KW-0106">Calcium</keyword>
<name>A0A7F5R467_AGRPL</name>
<dbReference type="PROSITE" id="PS50222">
    <property type="entry name" value="EF_HAND_2"/>
    <property type="match status" value="2"/>
</dbReference>
<accession>A0A7F5R467</accession>
<evidence type="ECO:0000256" key="2">
    <source>
        <dbReference type="ARBA" id="ARBA00022737"/>
    </source>
</evidence>
<dbReference type="Proteomes" id="UP000192223">
    <property type="component" value="Unplaced"/>
</dbReference>
<dbReference type="SUPFAM" id="SSF47473">
    <property type="entry name" value="EF-hand"/>
    <property type="match status" value="1"/>
</dbReference>